<comment type="catalytic activity">
    <reaction evidence="1">
        <text>ATP + protein L-histidine = ADP + protein N-phospho-L-histidine.</text>
        <dbReference type="EC" id="2.7.13.3"/>
    </reaction>
</comment>
<dbReference type="Pfam" id="PF02518">
    <property type="entry name" value="HATPase_c"/>
    <property type="match status" value="1"/>
</dbReference>
<feature type="transmembrane region" description="Helical" evidence="14">
    <location>
        <begin position="165"/>
        <end position="182"/>
    </location>
</feature>
<name>A0A0P6VYP9_9BACI</name>
<feature type="transmembrane region" description="Helical" evidence="14">
    <location>
        <begin position="38"/>
        <end position="58"/>
    </location>
</feature>
<dbReference type="Pfam" id="PF00512">
    <property type="entry name" value="HisKA"/>
    <property type="match status" value="1"/>
</dbReference>
<proteinExistence type="predicted"/>
<dbReference type="Proteomes" id="UP000050398">
    <property type="component" value="Unassembled WGS sequence"/>
</dbReference>
<feature type="transmembrane region" description="Helical" evidence="14">
    <location>
        <begin position="70"/>
        <end position="94"/>
    </location>
</feature>
<dbReference type="RefSeq" id="WP_060671717.1">
    <property type="nucleotide sequence ID" value="NZ_LIXZ01000004.1"/>
</dbReference>
<dbReference type="InterPro" id="IPR003594">
    <property type="entry name" value="HATPase_dom"/>
</dbReference>
<keyword evidence="10" id="KW-0067">ATP-binding</keyword>
<evidence type="ECO:0000256" key="12">
    <source>
        <dbReference type="ARBA" id="ARBA00023012"/>
    </source>
</evidence>
<keyword evidence="6" id="KW-0808">Transferase</keyword>
<dbReference type="InterPro" id="IPR011620">
    <property type="entry name" value="Sig_transdc_His_kinase_LytS_TM"/>
</dbReference>
<keyword evidence="13 14" id="KW-0472">Membrane</keyword>
<comment type="caution">
    <text evidence="16">The sequence shown here is derived from an EMBL/GenBank/DDBJ whole genome shotgun (WGS) entry which is preliminary data.</text>
</comment>
<accession>A0A0P6VYP9</accession>
<evidence type="ECO:0000259" key="15">
    <source>
        <dbReference type="PROSITE" id="PS50109"/>
    </source>
</evidence>
<dbReference type="InterPro" id="IPR036890">
    <property type="entry name" value="HATPase_C_sf"/>
</dbReference>
<dbReference type="InterPro" id="IPR036097">
    <property type="entry name" value="HisK_dim/P_sf"/>
</dbReference>
<dbReference type="SUPFAM" id="SSF55874">
    <property type="entry name" value="ATPase domain of HSP90 chaperone/DNA topoisomerase II/histidine kinase"/>
    <property type="match status" value="1"/>
</dbReference>
<feature type="transmembrane region" description="Helical" evidence="14">
    <location>
        <begin position="132"/>
        <end position="153"/>
    </location>
</feature>
<dbReference type="PRINTS" id="PR00344">
    <property type="entry name" value="BCTRLSENSOR"/>
</dbReference>
<organism evidence="16 17">
    <name type="scientific">Rossellomorea vietnamensis</name>
    <dbReference type="NCBI Taxonomy" id="218284"/>
    <lineage>
        <taxon>Bacteria</taxon>
        <taxon>Bacillati</taxon>
        <taxon>Bacillota</taxon>
        <taxon>Bacilli</taxon>
        <taxon>Bacillales</taxon>
        <taxon>Bacillaceae</taxon>
        <taxon>Rossellomorea</taxon>
    </lineage>
</organism>
<dbReference type="GO" id="GO:0071555">
    <property type="term" value="P:cell wall organization"/>
    <property type="evidence" value="ECO:0007669"/>
    <property type="project" value="InterPro"/>
</dbReference>
<evidence type="ECO:0000256" key="6">
    <source>
        <dbReference type="ARBA" id="ARBA00022679"/>
    </source>
</evidence>
<evidence type="ECO:0000256" key="11">
    <source>
        <dbReference type="ARBA" id="ARBA00022989"/>
    </source>
</evidence>
<dbReference type="SMART" id="SM00387">
    <property type="entry name" value="HATPase_c"/>
    <property type="match status" value="1"/>
</dbReference>
<dbReference type="PATRIC" id="fig|218284.4.peg.2837"/>
<evidence type="ECO:0000313" key="17">
    <source>
        <dbReference type="Proteomes" id="UP000050398"/>
    </source>
</evidence>
<evidence type="ECO:0000256" key="9">
    <source>
        <dbReference type="ARBA" id="ARBA00022777"/>
    </source>
</evidence>
<dbReference type="GO" id="GO:0005524">
    <property type="term" value="F:ATP binding"/>
    <property type="evidence" value="ECO:0007669"/>
    <property type="project" value="UniProtKB-KW"/>
</dbReference>
<dbReference type="PANTHER" id="PTHR43065:SF46">
    <property type="entry name" value="C4-DICARBOXYLATE TRANSPORT SENSOR PROTEIN DCTB"/>
    <property type="match status" value="1"/>
</dbReference>
<keyword evidence="7 14" id="KW-0812">Transmembrane</keyword>
<evidence type="ECO:0000256" key="4">
    <source>
        <dbReference type="ARBA" id="ARBA00022475"/>
    </source>
</evidence>
<protein>
    <recommendedName>
        <fullName evidence="3">histidine kinase</fullName>
        <ecNumber evidence="3">2.7.13.3</ecNumber>
    </recommendedName>
</protein>
<evidence type="ECO:0000256" key="3">
    <source>
        <dbReference type="ARBA" id="ARBA00012438"/>
    </source>
</evidence>
<keyword evidence="9" id="KW-0418">Kinase</keyword>
<evidence type="ECO:0000256" key="5">
    <source>
        <dbReference type="ARBA" id="ARBA00022553"/>
    </source>
</evidence>
<dbReference type="Gene3D" id="3.30.565.10">
    <property type="entry name" value="Histidine kinase-like ATPase, C-terminal domain"/>
    <property type="match status" value="1"/>
</dbReference>
<evidence type="ECO:0000256" key="7">
    <source>
        <dbReference type="ARBA" id="ARBA00022692"/>
    </source>
</evidence>
<sequence>MSIVKDFLLQLTLMIIPIFSYFTFILEKIKKDRTIKMVMTLLWGVSILLCMSFPVEYAGGARLDLRFIPLLLGTLYLGMWPGLFLSVLIILYRVTSGITTGLYTTTLVLVITLPVILYVQRMFIRVKKDRRVMMAAGLSFLYCLCGMTVFSLLNGISPAVLKVQGIHLLFTVAVTCLCTVLIEKIRETQQLRLEVQDAEKFRMISELTSVFAHEIRNPMQVTRGFLQLLDEPELPHHKKEYIKVSIEELDRANEIINDFLAFGKPSMNTDGTINVGEQLKRVTTLIRTFSINQQVEFKSNIADDCWMKANPQKLNQSLINILKNAVESMPDGGTVWIACYPTDDGHIRITIKDQGIGMNPKQVDRLGSPYYSLKEKGTGLGMMVSYQIIRSFKGRITVESEEGVGTEFVIAFPRVET</sequence>
<reference evidence="16 17" key="1">
    <citation type="submission" date="2015-08" db="EMBL/GenBank/DDBJ databases">
        <title>Draft Genome Sequence of Bacillus vietnamensis UCD-SED5.</title>
        <authorList>
            <person name="Lee R.D."/>
            <person name="Jospin G."/>
            <person name="Lang J.M."/>
            <person name="Coil D.A."/>
            <person name="Eisen J.A."/>
        </authorList>
    </citation>
    <scope>NUCLEOTIDE SEQUENCE [LARGE SCALE GENOMIC DNA]</scope>
    <source>
        <strain evidence="16 17">UCD-SED5</strain>
    </source>
</reference>
<dbReference type="InterPro" id="IPR004358">
    <property type="entry name" value="Sig_transdc_His_kin-like_C"/>
</dbReference>
<dbReference type="CDD" id="cd00082">
    <property type="entry name" value="HisKA"/>
    <property type="match status" value="1"/>
</dbReference>
<keyword evidence="12" id="KW-0902">Two-component regulatory system</keyword>
<dbReference type="InterPro" id="IPR005467">
    <property type="entry name" value="His_kinase_dom"/>
</dbReference>
<dbReference type="Gene3D" id="1.10.287.130">
    <property type="match status" value="1"/>
</dbReference>
<evidence type="ECO:0000256" key="13">
    <source>
        <dbReference type="ARBA" id="ARBA00023136"/>
    </source>
</evidence>
<dbReference type="GO" id="GO:0000155">
    <property type="term" value="F:phosphorelay sensor kinase activity"/>
    <property type="evidence" value="ECO:0007669"/>
    <property type="project" value="InterPro"/>
</dbReference>
<feature type="domain" description="Histidine kinase" evidence="15">
    <location>
        <begin position="210"/>
        <end position="416"/>
    </location>
</feature>
<dbReference type="InterPro" id="IPR003661">
    <property type="entry name" value="HisK_dim/P_dom"/>
</dbReference>
<feature type="transmembrane region" description="Helical" evidence="14">
    <location>
        <begin position="100"/>
        <end position="120"/>
    </location>
</feature>
<evidence type="ECO:0000256" key="1">
    <source>
        <dbReference type="ARBA" id="ARBA00000085"/>
    </source>
</evidence>
<dbReference type="GO" id="GO:0005886">
    <property type="term" value="C:plasma membrane"/>
    <property type="evidence" value="ECO:0007669"/>
    <property type="project" value="UniProtKB-SubCell"/>
</dbReference>
<keyword evidence="5" id="KW-0597">Phosphoprotein</keyword>
<dbReference type="PROSITE" id="PS50109">
    <property type="entry name" value="HIS_KIN"/>
    <property type="match status" value="1"/>
</dbReference>
<dbReference type="EMBL" id="LIXZ01000004">
    <property type="protein sequence ID" value="KPL60296.1"/>
    <property type="molecule type" value="Genomic_DNA"/>
</dbReference>
<dbReference type="Pfam" id="PF07694">
    <property type="entry name" value="5TM-5TMR_LYT"/>
    <property type="match status" value="1"/>
</dbReference>
<evidence type="ECO:0000256" key="14">
    <source>
        <dbReference type="SAM" id="Phobius"/>
    </source>
</evidence>
<evidence type="ECO:0000256" key="2">
    <source>
        <dbReference type="ARBA" id="ARBA00004651"/>
    </source>
</evidence>
<evidence type="ECO:0000256" key="8">
    <source>
        <dbReference type="ARBA" id="ARBA00022741"/>
    </source>
</evidence>
<dbReference type="EC" id="2.7.13.3" evidence="3"/>
<evidence type="ECO:0000256" key="10">
    <source>
        <dbReference type="ARBA" id="ARBA00022840"/>
    </source>
</evidence>
<dbReference type="SUPFAM" id="SSF47384">
    <property type="entry name" value="Homodimeric domain of signal transducing histidine kinase"/>
    <property type="match status" value="1"/>
</dbReference>
<dbReference type="PANTHER" id="PTHR43065">
    <property type="entry name" value="SENSOR HISTIDINE KINASE"/>
    <property type="match status" value="1"/>
</dbReference>
<dbReference type="SMART" id="SM00388">
    <property type="entry name" value="HisKA"/>
    <property type="match status" value="1"/>
</dbReference>
<keyword evidence="4" id="KW-1003">Cell membrane</keyword>
<gene>
    <name evidence="16" type="ORF">AM506_06700</name>
</gene>
<evidence type="ECO:0000313" key="16">
    <source>
        <dbReference type="EMBL" id="KPL60296.1"/>
    </source>
</evidence>
<dbReference type="OrthoDB" id="9815750at2"/>
<keyword evidence="8" id="KW-0547">Nucleotide-binding</keyword>
<comment type="subcellular location">
    <subcellularLocation>
        <location evidence="2">Cell membrane</location>
        <topology evidence="2">Multi-pass membrane protein</topology>
    </subcellularLocation>
</comment>
<dbReference type="AlphaFoldDB" id="A0A0P6VYP9"/>
<keyword evidence="11 14" id="KW-1133">Transmembrane helix</keyword>
<feature type="transmembrane region" description="Helical" evidence="14">
    <location>
        <begin position="7"/>
        <end position="26"/>
    </location>
</feature>